<evidence type="ECO:0000256" key="3">
    <source>
        <dbReference type="PIRSR" id="PIRSR617939-1"/>
    </source>
</evidence>
<dbReference type="Pfam" id="PF06094">
    <property type="entry name" value="GGACT"/>
    <property type="match status" value="1"/>
</dbReference>
<evidence type="ECO:0000256" key="4">
    <source>
        <dbReference type="PIRSR" id="PIRSR617939-2"/>
    </source>
</evidence>
<organism evidence="7 8">
    <name type="scientific">Hyphodiscus hymeniophilus</name>
    <dbReference type="NCBI Taxonomy" id="353542"/>
    <lineage>
        <taxon>Eukaryota</taxon>
        <taxon>Fungi</taxon>
        <taxon>Dikarya</taxon>
        <taxon>Ascomycota</taxon>
        <taxon>Pezizomycotina</taxon>
        <taxon>Leotiomycetes</taxon>
        <taxon>Helotiales</taxon>
        <taxon>Hyphodiscaceae</taxon>
        <taxon>Hyphodiscus</taxon>
    </lineage>
</organism>
<feature type="compositionally biased region" description="Basic residues" evidence="5">
    <location>
        <begin position="286"/>
        <end position="301"/>
    </location>
</feature>
<dbReference type="InterPro" id="IPR009288">
    <property type="entry name" value="AIG2-like_dom"/>
</dbReference>
<gene>
    <name evidence="7" type="ORF">D0Z07_8695</name>
</gene>
<dbReference type="EC" id="4.3.2.9" evidence="1"/>
<dbReference type="Gene3D" id="3.10.490.10">
    <property type="entry name" value="Gamma-glutamyl cyclotransferase-like"/>
    <property type="match status" value="1"/>
</dbReference>
<feature type="region of interest" description="Disordered" evidence="5">
    <location>
        <begin position="275"/>
        <end position="340"/>
    </location>
</feature>
<proteinExistence type="predicted"/>
<sequence length="340" mass="38786">MSFLNSRPQAPTAQPQSLYFAYGSNLQLKQMAKRCPDSQYQGRARLHNFRWQINDRGFANVIPDPNSSVEGLCYLLSGEDEARLDRSEGVPTAYQKKWTEVDFYPGAAKLLGRKVTEILRFDLMERRARQPMSTGNTRGPHTQAENMASLYRAQEQVQAAQGREVTEMTYFQEGGRTLAMEQTTIPRRRGQSVPARNRHQVEAPHLLPNLAGGPHGEPAKVLVYLSQNHVKEGLPWDEYVERMNWGIIDAVDLGISRQYFESAIAPYLQRVTGFHANGEPRGRGIREKKKRSRHVTLKKQRRSENDAGPDQYGEQAINIQAEPMSWETTQDTQYHEYHGS</sequence>
<evidence type="ECO:0000313" key="7">
    <source>
        <dbReference type="EMBL" id="KAG0645483.1"/>
    </source>
</evidence>
<dbReference type="CDD" id="cd06661">
    <property type="entry name" value="GGCT_like"/>
    <property type="match status" value="1"/>
</dbReference>
<dbReference type="Proteomes" id="UP000785200">
    <property type="component" value="Unassembled WGS sequence"/>
</dbReference>
<dbReference type="AlphaFoldDB" id="A0A9P6VDR2"/>
<evidence type="ECO:0000256" key="5">
    <source>
        <dbReference type="SAM" id="MobiDB-lite"/>
    </source>
</evidence>
<evidence type="ECO:0000256" key="2">
    <source>
        <dbReference type="ARBA" id="ARBA00023239"/>
    </source>
</evidence>
<keyword evidence="2" id="KW-0456">Lyase</keyword>
<dbReference type="InterPro" id="IPR036568">
    <property type="entry name" value="GGCT-like_sf"/>
</dbReference>
<dbReference type="InterPro" id="IPR017939">
    <property type="entry name" value="G-Glutamylcylcotransferase"/>
</dbReference>
<protein>
    <recommendedName>
        <fullName evidence="1">gamma-glutamylcyclotransferase</fullName>
        <ecNumber evidence="1">4.3.2.9</ecNumber>
    </recommendedName>
</protein>
<feature type="domain" description="Gamma-glutamylcyclotransferase AIG2-like" evidence="6">
    <location>
        <begin position="19"/>
        <end position="103"/>
    </location>
</feature>
<dbReference type="OrthoDB" id="2924818at2759"/>
<name>A0A9P6VDR2_9HELO</name>
<feature type="active site" description="Proton acceptor" evidence="3">
    <location>
        <position position="88"/>
    </location>
</feature>
<dbReference type="SUPFAM" id="SSF110857">
    <property type="entry name" value="Gamma-glutamyl cyclotransferase-like"/>
    <property type="match status" value="1"/>
</dbReference>
<evidence type="ECO:0000259" key="6">
    <source>
        <dbReference type="Pfam" id="PF06094"/>
    </source>
</evidence>
<dbReference type="InterPro" id="IPR013024">
    <property type="entry name" value="GGCT-like"/>
</dbReference>
<evidence type="ECO:0000313" key="8">
    <source>
        <dbReference type="Proteomes" id="UP000785200"/>
    </source>
</evidence>
<dbReference type="GO" id="GO:0003839">
    <property type="term" value="F:gamma-glutamylcyclotransferase activity"/>
    <property type="evidence" value="ECO:0007669"/>
    <property type="project" value="UniProtKB-EC"/>
</dbReference>
<accession>A0A9P6VDR2</accession>
<comment type="caution">
    <text evidence="7">The sequence shown here is derived from an EMBL/GenBank/DDBJ whole genome shotgun (WGS) entry which is preliminary data.</text>
</comment>
<reference evidence="7" key="1">
    <citation type="submission" date="2019-07" db="EMBL/GenBank/DDBJ databases">
        <title>Hyphodiscus hymeniophilus genome sequencing and assembly.</title>
        <authorList>
            <person name="Kramer G."/>
            <person name="Nodwell J."/>
        </authorList>
    </citation>
    <scope>NUCLEOTIDE SEQUENCE</scope>
    <source>
        <strain evidence="7">ATCC 34498</strain>
    </source>
</reference>
<dbReference type="PANTHER" id="PTHR12935:SF0">
    <property type="entry name" value="GAMMA-GLUTAMYLCYCLOTRANSFERASE"/>
    <property type="match status" value="1"/>
</dbReference>
<keyword evidence="8" id="KW-1185">Reference proteome</keyword>
<evidence type="ECO:0000256" key="1">
    <source>
        <dbReference type="ARBA" id="ARBA00012346"/>
    </source>
</evidence>
<dbReference type="EMBL" id="VNKQ01000018">
    <property type="protein sequence ID" value="KAG0645483.1"/>
    <property type="molecule type" value="Genomic_DNA"/>
</dbReference>
<feature type="binding site" evidence="4">
    <location>
        <begin position="19"/>
        <end position="24"/>
    </location>
    <ligand>
        <name>substrate</name>
    </ligand>
</feature>
<dbReference type="PANTHER" id="PTHR12935">
    <property type="entry name" value="GAMMA-GLUTAMYLCYCLOTRANSFERASE"/>
    <property type="match status" value="1"/>
</dbReference>